<keyword evidence="2" id="KW-0119">Carbohydrate metabolism</keyword>
<dbReference type="PANTHER" id="PTHR36120:SF2">
    <property type="entry name" value="FUCOSE ISOMERASE"/>
    <property type="match status" value="1"/>
</dbReference>
<keyword evidence="1" id="KW-0413">Isomerase</keyword>
<dbReference type="GO" id="GO:0005996">
    <property type="term" value="P:monosaccharide metabolic process"/>
    <property type="evidence" value="ECO:0007669"/>
    <property type="project" value="InterPro"/>
</dbReference>
<reference evidence="3 4" key="1">
    <citation type="journal article" date="2016" name="Environ. Microbiol.">
        <title>Genomic resolution of a cold subsurface aquifer community provides metabolic insights for novel microbes adapted to high CO concentrations.</title>
        <authorList>
            <person name="Probst A.J."/>
            <person name="Castelle C.J."/>
            <person name="Singh A."/>
            <person name="Brown C.T."/>
            <person name="Anantharaman K."/>
            <person name="Sharon I."/>
            <person name="Hug L.A."/>
            <person name="Burstein D."/>
            <person name="Emerson J.B."/>
            <person name="Thomas B.C."/>
            <person name="Banfield J.F."/>
        </authorList>
    </citation>
    <scope>NUCLEOTIDE SEQUENCE [LARGE SCALE GENOMIC DNA]</scope>
    <source>
        <strain evidence="3">CG2_30_33_13</strain>
    </source>
</reference>
<accession>A0A1J5GNQ5</accession>
<gene>
    <name evidence="3" type="ORF">AUK42_06085</name>
</gene>
<evidence type="ECO:0000313" key="4">
    <source>
        <dbReference type="Proteomes" id="UP000182763"/>
    </source>
</evidence>
<dbReference type="EMBL" id="MNYY01000116">
    <property type="protein sequence ID" value="OIP68656.1"/>
    <property type="molecule type" value="Genomic_DNA"/>
</dbReference>
<sequence>MKIGLYHLISEMNNEAYIDSTLKSFMVKIEEKLAEKFENINLKNINEKDYFPLIFIKSGGVEGKFKQFFKLIKGPYLLLSSGLHNSLAASLEIASFLRQQGEKVEILHGDSDYIAQRIKELKKVFEIKNKLSTLKLGVIGSPSDWLIASEVDYKKVKDTLGISLIDVEMDELVKEIEQKYRFDHPKLNDIKNKKFDSKSIEGALKIYSGFKAIINQYKLDGITVRCFDLLEIYKNTGCLGLSLLNDEGIIAGCEGDIPALVSMVILHYLTDEPVFMGNSSSLDLNKNEITLAHCTLPLNMADKYYFDTHFESGLGVGIRGIIREGEATIFKLSGGGHNYFVSGGEIIKNLKDRNLCRTQIRLKLKQDVKYFLQESIGNHHLICRGDYSKLIREFFKW</sequence>
<dbReference type="GO" id="GO:0005737">
    <property type="term" value="C:cytoplasm"/>
    <property type="evidence" value="ECO:0007669"/>
    <property type="project" value="InterPro"/>
</dbReference>
<evidence type="ECO:0008006" key="5">
    <source>
        <dbReference type="Google" id="ProtNLM"/>
    </source>
</evidence>
<comment type="caution">
    <text evidence="3">The sequence shown here is derived from an EMBL/GenBank/DDBJ whole genome shotgun (WGS) entry which is preliminary data.</text>
</comment>
<dbReference type="GO" id="GO:0016861">
    <property type="term" value="F:intramolecular oxidoreductase activity, interconverting aldoses and ketoses"/>
    <property type="evidence" value="ECO:0007669"/>
    <property type="project" value="InterPro"/>
</dbReference>
<evidence type="ECO:0000256" key="2">
    <source>
        <dbReference type="ARBA" id="ARBA00023277"/>
    </source>
</evidence>
<dbReference type="SUPFAM" id="SSF53743">
    <property type="entry name" value="FucI/AraA N-terminal and middle domains"/>
    <property type="match status" value="1"/>
</dbReference>
<dbReference type="STRING" id="1805029.AUK42_06085"/>
<dbReference type="InterPro" id="IPR009015">
    <property type="entry name" value="Fucose_isomerase_N/cen_sf"/>
</dbReference>
<dbReference type="PANTHER" id="PTHR36120">
    <property type="entry name" value="FUCOSE ISOMERASE"/>
    <property type="match status" value="1"/>
</dbReference>
<name>A0A1J5GNQ5_9BACT</name>
<dbReference type="Proteomes" id="UP000182763">
    <property type="component" value="Unassembled WGS sequence"/>
</dbReference>
<evidence type="ECO:0000256" key="1">
    <source>
        <dbReference type="ARBA" id="ARBA00023235"/>
    </source>
</evidence>
<evidence type="ECO:0000313" key="3">
    <source>
        <dbReference type="EMBL" id="OIP68656.1"/>
    </source>
</evidence>
<proteinExistence type="predicted"/>
<organism evidence="3 4">
    <name type="scientific">Candidatus Infernicultor aquiphilus</name>
    <dbReference type="NCBI Taxonomy" id="1805029"/>
    <lineage>
        <taxon>Bacteria</taxon>
        <taxon>Pseudomonadati</taxon>
        <taxon>Atribacterota</taxon>
        <taxon>Candidatus Phoenicimicrobiia</taxon>
        <taxon>Candidatus Pheonicimicrobiales</taxon>
        <taxon>Candidatus Phoenicimicrobiaceae</taxon>
        <taxon>Candidatus Infernicultor</taxon>
    </lineage>
</organism>
<dbReference type="AlphaFoldDB" id="A0A1J5GNQ5"/>
<protein>
    <recommendedName>
        <fullName evidence="5">Fucose isomerase</fullName>
    </recommendedName>
</protein>